<name>A0A6J7M5Z2_9ZZZZ</name>
<evidence type="ECO:0000313" key="5">
    <source>
        <dbReference type="EMBL" id="CAB4976186.1"/>
    </source>
</evidence>
<dbReference type="Pfam" id="PF12697">
    <property type="entry name" value="Abhydrolase_6"/>
    <property type="match status" value="1"/>
</dbReference>
<proteinExistence type="predicted"/>
<accession>A0A6J7M5Z2</accession>
<dbReference type="EMBL" id="CAFABA010000027">
    <property type="protein sequence ID" value="CAB4824240.1"/>
    <property type="molecule type" value="Genomic_DNA"/>
</dbReference>
<dbReference type="EMBL" id="CAFBMH010000081">
    <property type="protein sequence ID" value="CAB4918858.1"/>
    <property type="molecule type" value="Genomic_DNA"/>
</dbReference>
<organism evidence="5">
    <name type="scientific">freshwater metagenome</name>
    <dbReference type="NCBI Taxonomy" id="449393"/>
    <lineage>
        <taxon>unclassified sequences</taxon>
        <taxon>metagenomes</taxon>
        <taxon>ecological metagenomes</taxon>
    </lineage>
</organism>
<dbReference type="PANTHER" id="PTHR37017:SF11">
    <property type="entry name" value="ESTERASE_LIPASE_THIOESTERASE DOMAIN-CONTAINING PROTEIN"/>
    <property type="match status" value="1"/>
</dbReference>
<evidence type="ECO:0000313" key="4">
    <source>
        <dbReference type="EMBL" id="CAB4918858.1"/>
    </source>
</evidence>
<evidence type="ECO:0000313" key="3">
    <source>
        <dbReference type="EMBL" id="CAB4824240.1"/>
    </source>
</evidence>
<feature type="domain" description="AB hydrolase-1" evidence="1">
    <location>
        <begin position="8"/>
        <end position="236"/>
    </location>
</feature>
<protein>
    <submittedName>
        <fullName evidence="5">Unannotated protein</fullName>
    </submittedName>
</protein>
<dbReference type="AlphaFoldDB" id="A0A6J7M5Z2"/>
<reference evidence="5" key="1">
    <citation type="submission" date="2020-05" db="EMBL/GenBank/DDBJ databases">
        <authorList>
            <person name="Chiriac C."/>
            <person name="Salcher M."/>
            <person name="Ghai R."/>
            <person name="Kavagutti S V."/>
        </authorList>
    </citation>
    <scope>NUCLEOTIDE SEQUENCE</scope>
</reference>
<dbReference type="PANTHER" id="PTHR37017">
    <property type="entry name" value="AB HYDROLASE-1 DOMAIN-CONTAINING PROTEIN-RELATED"/>
    <property type="match status" value="1"/>
</dbReference>
<gene>
    <name evidence="2" type="ORF">UFOPK2754_00516</name>
    <name evidence="3" type="ORF">UFOPK3139_00905</name>
    <name evidence="4" type="ORF">UFOPK3543_01971</name>
    <name evidence="5" type="ORF">UFOPK3967_00064</name>
</gene>
<dbReference type="EMBL" id="CAFBOS010000002">
    <property type="protein sequence ID" value="CAB4976186.1"/>
    <property type="molecule type" value="Genomic_DNA"/>
</dbReference>
<sequence length="240" mass="25730">MSDANSAFVLIHGGHQGSWFWERVVPLLDRPSLAVDLPGRGRHPAELNTVGVELSANSVLADIEEADFDRVILVGNSIASATMPGVAAGLAGRVDRLVFLGTPVAVEGQTTMASFPQSVQDIAATRIRTAGGATQTSDEDRRFMSGNDMDDEQAEFLLTRTVPDSLRFFHEPITWRGVSRSLPRTYVRLLLDQALVVATQDHMIANLRTTGDSVDVVDLDAGHCPMISNPAGVAAVLNAL</sequence>
<dbReference type="InterPro" id="IPR029058">
    <property type="entry name" value="AB_hydrolase_fold"/>
</dbReference>
<evidence type="ECO:0000259" key="1">
    <source>
        <dbReference type="Pfam" id="PF12697"/>
    </source>
</evidence>
<dbReference type="InterPro" id="IPR000073">
    <property type="entry name" value="AB_hydrolase_1"/>
</dbReference>
<dbReference type="InterPro" id="IPR052897">
    <property type="entry name" value="Sec-Metab_Biosynth_Hydrolase"/>
</dbReference>
<dbReference type="Gene3D" id="3.40.50.1820">
    <property type="entry name" value="alpha/beta hydrolase"/>
    <property type="match status" value="1"/>
</dbReference>
<dbReference type="EMBL" id="CAEZYR010000012">
    <property type="protein sequence ID" value="CAB4731616.1"/>
    <property type="molecule type" value="Genomic_DNA"/>
</dbReference>
<dbReference type="SUPFAM" id="SSF53474">
    <property type="entry name" value="alpha/beta-Hydrolases"/>
    <property type="match status" value="1"/>
</dbReference>
<evidence type="ECO:0000313" key="2">
    <source>
        <dbReference type="EMBL" id="CAB4731616.1"/>
    </source>
</evidence>